<feature type="transmembrane region" description="Helical" evidence="1">
    <location>
        <begin position="7"/>
        <end position="26"/>
    </location>
</feature>
<protein>
    <recommendedName>
        <fullName evidence="4">Transmembrane protein</fullName>
    </recommendedName>
</protein>
<evidence type="ECO:0000313" key="3">
    <source>
        <dbReference type="Proteomes" id="UP000494363"/>
    </source>
</evidence>
<keyword evidence="3" id="KW-1185">Reference proteome</keyword>
<dbReference type="EMBL" id="CADIKH010000026">
    <property type="protein sequence ID" value="CAB3765134.1"/>
    <property type="molecule type" value="Genomic_DNA"/>
</dbReference>
<proteinExistence type="predicted"/>
<dbReference type="RefSeq" id="WP_246356026.1">
    <property type="nucleotide sequence ID" value="NZ_CADIKH010000026.1"/>
</dbReference>
<accession>A0A6J5EHF3</accession>
<keyword evidence="1" id="KW-0472">Membrane</keyword>
<keyword evidence="1" id="KW-1133">Transmembrane helix</keyword>
<evidence type="ECO:0000313" key="2">
    <source>
        <dbReference type="EMBL" id="CAB3765134.1"/>
    </source>
</evidence>
<evidence type="ECO:0000256" key="1">
    <source>
        <dbReference type="SAM" id="Phobius"/>
    </source>
</evidence>
<dbReference type="Proteomes" id="UP000494363">
    <property type="component" value="Unassembled WGS sequence"/>
</dbReference>
<reference evidence="2 3" key="1">
    <citation type="submission" date="2020-04" db="EMBL/GenBank/DDBJ databases">
        <authorList>
            <person name="De Canck E."/>
        </authorList>
    </citation>
    <scope>NUCLEOTIDE SEQUENCE [LARGE SCALE GENOMIC DNA]</scope>
    <source>
        <strain evidence="2 3">LMG 29542</strain>
    </source>
</reference>
<evidence type="ECO:0008006" key="4">
    <source>
        <dbReference type="Google" id="ProtNLM"/>
    </source>
</evidence>
<gene>
    <name evidence="2" type="ORF">LMG29542_05055</name>
</gene>
<feature type="transmembrane region" description="Helical" evidence="1">
    <location>
        <begin position="55"/>
        <end position="74"/>
    </location>
</feature>
<feature type="transmembrane region" description="Helical" evidence="1">
    <location>
        <begin position="86"/>
        <end position="106"/>
    </location>
</feature>
<keyword evidence="1" id="KW-0812">Transmembrane</keyword>
<dbReference type="AlphaFoldDB" id="A0A6J5EHF3"/>
<sequence length="109" mass="12324">MNRVAWSIAYLCVGVALSWLSMVWISRLSRRLAWPLINTRWHDCWDIEHCHVSALGYTFIVAFIAAPSLIWAIAGFKQANAASSRAVAALSLVLGMVCFYLLYYAAVWR</sequence>
<name>A0A6J5EHF3_9BURK</name>
<organism evidence="2 3">
    <name type="scientific">Paraburkholderia humisilvae</name>
    <dbReference type="NCBI Taxonomy" id="627669"/>
    <lineage>
        <taxon>Bacteria</taxon>
        <taxon>Pseudomonadati</taxon>
        <taxon>Pseudomonadota</taxon>
        <taxon>Betaproteobacteria</taxon>
        <taxon>Burkholderiales</taxon>
        <taxon>Burkholderiaceae</taxon>
        <taxon>Paraburkholderia</taxon>
    </lineage>
</organism>